<accession>A0A543GD75</accession>
<dbReference type="OrthoDB" id="3682216at2"/>
<feature type="compositionally biased region" description="Low complexity" evidence="2">
    <location>
        <begin position="374"/>
        <end position="400"/>
    </location>
</feature>
<dbReference type="RefSeq" id="WP_142098425.1">
    <property type="nucleotide sequence ID" value="NZ_VFPH01000001.1"/>
</dbReference>
<evidence type="ECO:0000259" key="3">
    <source>
        <dbReference type="Pfam" id="PF00823"/>
    </source>
</evidence>
<keyword evidence="5" id="KW-1185">Reference proteome</keyword>
<gene>
    <name evidence="4" type="ORF">FB388_1384</name>
</gene>
<feature type="domain" description="PPE" evidence="3">
    <location>
        <begin position="16"/>
        <end position="160"/>
    </location>
</feature>
<proteinExistence type="inferred from homology"/>
<feature type="region of interest" description="Disordered" evidence="2">
    <location>
        <begin position="194"/>
        <end position="428"/>
    </location>
</feature>
<comment type="similarity">
    <text evidence="1">Belongs to the mycobacterial PPE family.</text>
</comment>
<dbReference type="Gene3D" id="1.20.1260.20">
    <property type="entry name" value="PPE superfamily"/>
    <property type="match status" value="1"/>
</dbReference>
<feature type="compositionally biased region" description="Low complexity" evidence="2">
    <location>
        <begin position="312"/>
        <end position="324"/>
    </location>
</feature>
<dbReference type="AlphaFoldDB" id="A0A543GD75"/>
<dbReference type="InterPro" id="IPR038332">
    <property type="entry name" value="PPE_sf"/>
</dbReference>
<comment type="caution">
    <text evidence="4">The sequence shown here is derived from an EMBL/GenBank/DDBJ whole genome shotgun (WGS) entry which is preliminary data.</text>
</comment>
<evidence type="ECO:0000256" key="1">
    <source>
        <dbReference type="ARBA" id="ARBA00010652"/>
    </source>
</evidence>
<evidence type="ECO:0000313" key="5">
    <source>
        <dbReference type="Proteomes" id="UP000319818"/>
    </source>
</evidence>
<dbReference type="SUPFAM" id="SSF140459">
    <property type="entry name" value="PE/PPE dimer-like"/>
    <property type="match status" value="1"/>
</dbReference>
<dbReference type="Proteomes" id="UP000319818">
    <property type="component" value="Unassembled WGS sequence"/>
</dbReference>
<evidence type="ECO:0000256" key="2">
    <source>
        <dbReference type="SAM" id="MobiDB-lite"/>
    </source>
</evidence>
<feature type="compositionally biased region" description="Pro residues" evidence="2">
    <location>
        <begin position="325"/>
        <end position="336"/>
    </location>
</feature>
<reference evidence="4 5" key="1">
    <citation type="submission" date="2019-06" db="EMBL/GenBank/DDBJ databases">
        <title>Sequencing the genomes of 1000 actinobacteria strains.</title>
        <authorList>
            <person name="Klenk H.-P."/>
        </authorList>
    </citation>
    <scope>NUCLEOTIDE SEQUENCE [LARGE SCALE GENOMIC DNA]</scope>
    <source>
        <strain evidence="4 5">DSM 45511</strain>
    </source>
</reference>
<sequence length="462" mass="46003">MTDVRWEGLAHDEIYAAVHKGPGSAASNLAEDAWRKTEAMILQIDQRIAAAMVRSQEAWEGSAADTTRSAMTPLGQWALDAARSAKLTAGAVTGQGLFAQHVRDNMPEPLTDKRNAMIGDALNDPTFIFHGLDDLQAVEQDAANRAARAVELMNGYTDNSNGNRQFWVAARFPPQVTIVVAGAPAGPAGAGVEAIAGGPAPTPPAEVAPPAPGTGAPVPPGGPPPAVAPPGQPTGAPPAAPGVPPAGPPGAQAPPVPIPPAVVPPAPGQQPGGFPPGGGPAAAPAVPTGPAGPGLPPGPGGTPPAAVPPVVPGAGPARPEAGPFPVIPSLPRPAPLPSWRDVIPAGQAAPGTRFPGGPPDRGQVLPPGPPTTSEPPATRAATEPTARAAAAGPPAGTRATGPGGMGGMYPPLAPGLGSGSERERRRPDYLLDDSDAFADDRWFPPAVITPDDAPPIRGAARA</sequence>
<feature type="compositionally biased region" description="Pro residues" evidence="2">
    <location>
        <begin position="293"/>
        <end position="311"/>
    </location>
</feature>
<organism evidence="4 5">
    <name type="scientific">Pseudonocardia cypriaca</name>
    <dbReference type="NCBI Taxonomy" id="882449"/>
    <lineage>
        <taxon>Bacteria</taxon>
        <taxon>Bacillati</taxon>
        <taxon>Actinomycetota</taxon>
        <taxon>Actinomycetes</taxon>
        <taxon>Pseudonocardiales</taxon>
        <taxon>Pseudonocardiaceae</taxon>
        <taxon>Pseudonocardia</taxon>
    </lineage>
</organism>
<feature type="compositionally biased region" description="Pro residues" evidence="2">
    <location>
        <begin position="200"/>
        <end position="278"/>
    </location>
</feature>
<name>A0A543GD75_9PSEU</name>
<protein>
    <submittedName>
        <fullName evidence="4">PPE family protein</fullName>
    </submittedName>
</protein>
<dbReference type="InterPro" id="IPR000030">
    <property type="entry name" value="PPE_dom"/>
</dbReference>
<dbReference type="EMBL" id="VFPH01000001">
    <property type="protein sequence ID" value="TQM44025.1"/>
    <property type="molecule type" value="Genomic_DNA"/>
</dbReference>
<feature type="region of interest" description="Disordered" evidence="2">
    <location>
        <begin position="441"/>
        <end position="462"/>
    </location>
</feature>
<evidence type="ECO:0000313" key="4">
    <source>
        <dbReference type="EMBL" id="TQM44025.1"/>
    </source>
</evidence>
<dbReference type="Pfam" id="PF00823">
    <property type="entry name" value="PPE"/>
    <property type="match status" value="1"/>
</dbReference>